<name>A0AAE3VT44_9HYPH</name>
<sequence length="171" mass="19029">MADPFRLTVLQALTTVIEGVNPDAGFQHDLRGSVFRGRSVYGDNDPLPMVSILEHPDPPVPADTQSDNPMATREWHLLVQGFTKDDMVHPSDASYRLKAEVETVLSAERTREGGRNPLGLGSVTRRNGSQVLEMSIGVGTVRPSDEHPSYFGFFWLPLRLRLVEKLDDPYS</sequence>
<dbReference type="EMBL" id="JAUSUL010000008">
    <property type="protein sequence ID" value="MDQ0317722.1"/>
    <property type="molecule type" value="Genomic_DNA"/>
</dbReference>
<keyword evidence="2" id="KW-1185">Reference proteome</keyword>
<accession>A0AAE3VT44</accession>
<dbReference type="AlphaFoldDB" id="A0AAE3VT44"/>
<organism evidence="1 2">
    <name type="scientific">Amorphus orientalis</name>
    <dbReference type="NCBI Taxonomy" id="649198"/>
    <lineage>
        <taxon>Bacteria</taxon>
        <taxon>Pseudomonadati</taxon>
        <taxon>Pseudomonadota</taxon>
        <taxon>Alphaproteobacteria</taxon>
        <taxon>Hyphomicrobiales</taxon>
        <taxon>Amorphaceae</taxon>
        <taxon>Amorphus</taxon>
    </lineage>
</organism>
<proteinExistence type="predicted"/>
<evidence type="ECO:0000313" key="2">
    <source>
        <dbReference type="Proteomes" id="UP001229244"/>
    </source>
</evidence>
<protein>
    <submittedName>
        <fullName evidence="1">Uncharacterized protein</fullName>
    </submittedName>
</protein>
<reference evidence="1" key="1">
    <citation type="submission" date="2023-07" db="EMBL/GenBank/DDBJ databases">
        <title>Genomic Encyclopedia of Type Strains, Phase IV (KMG-IV): sequencing the most valuable type-strain genomes for metagenomic binning, comparative biology and taxonomic classification.</title>
        <authorList>
            <person name="Goeker M."/>
        </authorList>
    </citation>
    <scope>NUCLEOTIDE SEQUENCE</scope>
    <source>
        <strain evidence="1">DSM 21202</strain>
    </source>
</reference>
<gene>
    <name evidence="1" type="ORF">J2S73_004209</name>
</gene>
<dbReference type="RefSeq" id="WP_306887650.1">
    <property type="nucleotide sequence ID" value="NZ_JAUSUL010000008.1"/>
</dbReference>
<evidence type="ECO:0000313" key="1">
    <source>
        <dbReference type="EMBL" id="MDQ0317722.1"/>
    </source>
</evidence>
<comment type="caution">
    <text evidence="1">The sequence shown here is derived from an EMBL/GenBank/DDBJ whole genome shotgun (WGS) entry which is preliminary data.</text>
</comment>
<dbReference type="Proteomes" id="UP001229244">
    <property type="component" value="Unassembled WGS sequence"/>
</dbReference>